<proteinExistence type="predicted"/>
<organism evidence="3">
    <name type="scientific">Rhizochromulina marina</name>
    <dbReference type="NCBI Taxonomy" id="1034831"/>
    <lineage>
        <taxon>Eukaryota</taxon>
        <taxon>Sar</taxon>
        <taxon>Stramenopiles</taxon>
        <taxon>Ochrophyta</taxon>
        <taxon>Dictyochophyceae</taxon>
        <taxon>Rhizochromulinales</taxon>
        <taxon>Rhizochromulina</taxon>
    </lineage>
</organism>
<evidence type="ECO:0000313" key="3">
    <source>
        <dbReference type="EMBL" id="CAD9663145.1"/>
    </source>
</evidence>
<feature type="transmembrane region" description="Helical" evidence="1">
    <location>
        <begin position="7"/>
        <end position="26"/>
    </location>
</feature>
<dbReference type="PROSITE" id="PS50056">
    <property type="entry name" value="TYR_PHOSPHATASE_2"/>
    <property type="match status" value="1"/>
</dbReference>
<dbReference type="InterPro" id="IPR016130">
    <property type="entry name" value="Tyr_Pase_AS"/>
</dbReference>
<protein>
    <recommendedName>
        <fullName evidence="2">Tyrosine specific protein phosphatases domain-containing protein</fullName>
    </recommendedName>
</protein>
<dbReference type="SUPFAM" id="SSF52799">
    <property type="entry name" value="(Phosphotyrosine protein) phosphatases II"/>
    <property type="match status" value="1"/>
</dbReference>
<dbReference type="InterPro" id="IPR000387">
    <property type="entry name" value="Tyr_Pase_dom"/>
</dbReference>
<accession>A0A7S2W2M2</accession>
<evidence type="ECO:0000256" key="1">
    <source>
        <dbReference type="SAM" id="Phobius"/>
    </source>
</evidence>
<dbReference type="InterPro" id="IPR029021">
    <property type="entry name" value="Prot-tyrosine_phosphatase-like"/>
</dbReference>
<keyword evidence="1" id="KW-1133">Transmembrane helix</keyword>
<dbReference type="PROSITE" id="PS00383">
    <property type="entry name" value="TYR_PHOSPHATASE_1"/>
    <property type="match status" value="1"/>
</dbReference>
<dbReference type="Gene3D" id="3.90.190.10">
    <property type="entry name" value="Protein tyrosine phosphatase superfamily"/>
    <property type="match status" value="1"/>
</dbReference>
<dbReference type="PANTHER" id="PTHR47216">
    <property type="match status" value="1"/>
</dbReference>
<sequence length="247" mass="27216">MGAVFGVYLKYVGLSVVSGALAYSQITFPASGSPQVPLLAAGLLYVSLLNAVVAGMFKARRGMALIGKDRRTGQIPLWSYVVYSGFIVPTYCYTVLHTWLGKSKGVPVATEIRKGWWLGGRGGRELGKRWAGTVDLTVEFPEPCADQSLYYLSLPCWDGVPPTAEQLEEAAEFCAQHHPNGDIMIHCAHGRGRSTCTMCAAFVRAGFYDDWKGAFEAIKIERPVVRLNKAMKRALEDWTTKFQNAKR</sequence>
<evidence type="ECO:0000259" key="2">
    <source>
        <dbReference type="PROSITE" id="PS50056"/>
    </source>
</evidence>
<gene>
    <name evidence="3" type="ORF">RMAR1173_LOCUS1644</name>
</gene>
<keyword evidence="1" id="KW-0472">Membrane</keyword>
<reference evidence="3" key="1">
    <citation type="submission" date="2021-01" db="EMBL/GenBank/DDBJ databases">
        <authorList>
            <person name="Corre E."/>
            <person name="Pelletier E."/>
            <person name="Niang G."/>
            <person name="Scheremetjew M."/>
            <person name="Finn R."/>
            <person name="Kale V."/>
            <person name="Holt S."/>
            <person name="Cochrane G."/>
            <person name="Meng A."/>
            <person name="Brown T."/>
            <person name="Cohen L."/>
        </authorList>
    </citation>
    <scope>NUCLEOTIDE SEQUENCE</scope>
    <source>
        <strain evidence="3">CCMP1243</strain>
    </source>
</reference>
<feature type="domain" description="Tyrosine specific protein phosphatases" evidence="2">
    <location>
        <begin position="164"/>
        <end position="233"/>
    </location>
</feature>
<dbReference type="PANTHER" id="PTHR47216:SF4">
    <property type="entry name" value="OS01G0859400 PROTEIN"/>
    <property type="match status" value="1"/>
</dbReference>
<dbReference type="AlphaFoldDB" id="A0A7S2W2M2"/>
<feature type="transmembrane region" description="Helical" evidence="1">
    <location>
        <begin position="77"/>
        <end position="100"/>
    </location>
</feature>
<name>A0A7S2W2M2_9STRA</name>
<keyword evidence="1" id="KW-0812">Transmembrane</keyword>
<dbReference type="EMBL" id="HBHJ01002601">
    <property type="protein sequence ID" value="CAD9663145.1"/>
    <property type="molecule type" value="Transcribed_RNA"/>
</dbReference>
<feature type="transmembrane region" description="Helical" evidence="1">
    <location>
        <begin position="38"/>
        <end position="57"/>
    </location>
</feature>